<name>A0A6J4PKR4_9ACTN</name>
<organism evidence="1">
    <name type="scientific">uncultured Rubrobacteraceae bacterium</name>
    <dbReference type="NCBI Taxonomy" id="349277"/>
    <lineage>
        <taxon>Bacteria</taxon>
        <taxon>Bacillati</taxon>
        <taxon>Actinomycetota</taxon>
        <taxon>Rubrobacteria</taxon>
        <taxon>Rubrobacterales</taxon>
        <taxon>Rubrobacteraceae</taxon>
        <taxon>environmental samples</taxon>
    </lineage>
</organism>
<reference evidence="1" key="1">
    <citation type="submission" date="2020-02" db="EMBL/GenBank/DDBJ databases">
        <authorList>
            <person name="Meier V. D."/>
        </authorList>
    </citation>
    <scope>NUCLEOTIDE SEQUENCE</scope>
    <source>
        <strain evidence="1">AVDCRST_MAG55</strain>
    </source>
</reference>
<dbReference type="AlphaFoldDB" id="A0A6J4PKR4"/>
<gene>
    <name evidence="1" type="ORF">AVDCRST_MAG55-1709</name>
</gene>
<sequence length="206" mass="22360">MAPEATGVAQSTVHVRLAAGILALNRFTMTLQNKRMPVAQIKVNGGAKRTSIELGLDCPQETARRYAVLLENMEDVEELRFADPTPDGRRRSSIDYDGRRFRLVENSGTGEVGPGTVFDYRQDGDVVSAAYEGGGVRFGALVATADDGGNLDVRYGHVNASGGLMTGECRSTPEVLTDGRLRLHEEWRWTSGDRSSGRSVVEEIGD</sequence>
<dbReference type="EMBL" id="CADCUZ010000073">
    <property type="protein sequence ID" value="CAA9416834.1"/>
    <property type="molecule type" value="Genomic_DNA"/>
</dbReference>
<protein>
    <submittedName>
        <fullName evidence="1">Uncharacterized protein</fullName>
    </submittedName>
</protein>
<dbReference type="InterPro" id="IPR058595">
    <property type="entry name" value="Avidin-like"/>
</dbReference>
<evidence type="ECO:0000313" key="1">
    <source>
        <dbReference type="EMBL" id="CAA9416834.1"/>
    </source>
</evidence>
<proteinExistence type="predicted"/>
<accession>A0A6J4PKR4</accession>
<dbReference type="Pfam" id="PF26421">
    <property type="entry name" value="Avidin_like"/>
    <property type="match status" value="1"/>
</dbReference>